<dbReference type="EMBL" id="CAJMWS010000323">
    <property type="protein sequence ID" value="CAE6423325.1"/>
    <property type="molecule type" value="Genomic_DNA"/>
</dbReference>
<feature type="compositionally biased region" description="Pro residues" evidence="1">
    <location>
        <begin position="203"/>
        <end position="217"/>
    </location>
</feature>
<proteinExistence type="predicted"/>
<evidence type="ECO:0000256" key="1">
    <source>
        <dbReference type="SAM" id="MobiDB-lite"/>
    </source>
</evidence>
<gene>
    <name evidence="2" type="ORF">RDB_LOCUS92893</name>
</gene>
<sequence length="362" mass="38763">MRDYRRMLYRLDLATPYQSIPALLQHFMDSSPYNGVIEMRLVTTPVASTSDPSLVGEGSSPGSIRQAGRTPPPSSGLPEEMPTCNSPPRNSGAQSIRNLPSSTMVTFQREGSEVNAVALYGTPTSFRTSYNDPRGALPSGSSLPSSRTYASGTATPSRQPSDYNFDPLFAFAPSDISANPSLPATSSTIPYGQSSDYGATAYPTPPPMTKRGRQPPPRPISPPFMFPHPQSSLRPPPPPVIRKRFPPRTTLVWAFVPLVQRYLAAGAGTLLFECRSYTTPPSPYASYGSDDPSLDIIAHGGPYKRMVGYVGRLFDGGLAVYELADSVAATAAMDSVMLMGMAGVEAVGRGPAIVERGPSHNR</sequence>
<protein>
    <submittedName>
        <fullName evidence="2">Uncharacterized protein</fullName>
    </submittedName>
</protein>
<feature type="compositionally biased region" description="Polar residues" evidence="1">
    <location>
        <begin position="148"/>
        <end position="160"/>
    </location>
</feature>
<organism evidence="2 3">
    <name type="scientific">Rhizoctonia solani</name>
    <dbReference type="NCBI Taxonomy" id="456999"/>
    <lineage>
        <taxon>Eukaryota</taxon>
        <taxon>Fungi</taxon>
        <taxon>Dikarya</taxon>
        <taxon>Basidiomycota</taxon>
        <taxon>Agaricomycotina</taxon>
        <taxon>Agaricomycetes</taxon>
        <taxon>Cantharellales</taxon>
        <taxon>Ceratobasidiaceae</taxon>
        <taxon>Rhizoctonia</taxon>
    </lineage>
</organism>
<reference evidence="2" key="1">
    <citation type="submission" date="2021-01" db="EMBL/GenBank/DDBJ databases">
        <authorList>
            <person name="Kaushik A."/>
        </authorList>
    </citation>
    <scope>NUCLEOTIDE SEQUENCE</scope>
    <source>
        <strain evidence="2">AG1-1C</strain>
    </source>
</reference>
<feature type="region of interest" description="Disordered" evidence="1">
    <location>
        <begin position="124"/>
        <end position="160"/>
    </location>
</feature>
<feature type="region of interest" description="Disordered" evidence="1">
    <location>
        <begin position="48"/>
        <end position="97"/>
    </location>
</feature>
<feature type="compositionally biased region" description="Polar residues" evidence="1">
    <location>
        <begin position="185"/>
        <end position="197"/>
    </location>
</feature>
<feature type="region of interest" description="Disordered" evidence="1">
    <location>
        <begin position="185"/>
        <end position="217"/>
    </location>
</feature>
<comment type="caution">
    <text evidence="2">The sequence shown here is derived from an EMBL/GenBank/DDBJ whole genome shotgun (WGS) entry which is preliminary data.</text>
</comment>
<dbReference type="AlphaFoldDB" id="A0A8H2XER9"/>
<accession>A0A8H2XER9</accession>
<dbReference type="Proteomes" id="UP000663846">
    <property type="component" value="Unassembled WGS sequence"/>
</dbReference>
<feature type="compositionally biased region" description="Low complexity" evidence="1">
    <location>
        <begin position="134"/>
        <end position="147"/>
    </location>
</feature>
<feature type="compositionally biased region" description="Polar residues" evidence="1">
    <location>
        <begin position="83"/>
        <end position="97"/>
    </location>
</feature>
<name>A0A8H2XER9_9AGAM</name>
<evidence type="ECO:0000313" key="3">
    <source>
        <dbReference type="Proteomes" id="UP000663846"/>
    </source>
</evidence>
<evidence type="ECO:0000313" key="2">
    <source>
        <dbReference type="EMBL" id="CAE6423325.1"/>
    </source>
</evidence>